<feature type="region of interest" description="Disordered" evidence="1">
    <location>
        <begin position="63"/>
        <end position="86"/>
    </location>
</feature>
<sequence length="86" mass="10303">MRPRSVSRELRRVSSACRRSRRAECWRRSKACPWAGRWRIWRRLRVAPRSRCSRPFSLRWRTRSTPTVRRHSSRASSPSPPKTAQS</sequence>
<evidence type="ECO:0000313" key="2">
    <source>
        <dbReference type="EMBL" id="CEL77597.1"/>
    </source>
</evidence>
<protein>
    <submittedName>
        <fullName evidence="2">Uncharacterized protein</fullName>
    </submittedName>
</protein>
<organism evidence="2">
    <name type="scientific">Toxoplasma gondii (strain ATCC 50861 / VEG)</name>
    <dbReference type="NCBI Taxonomy" id="432359"/>
    <lineage>
        <taxon>Eukaryota</taxon>
        <taxon>Sar</taxon>
        <taxon>Alveolata</taxon>
        <taxon>Apicomplexa</taxon>
        <taxon>Conoidasida</taxon>
        <taxon>Coccidia</taxon>
        <taxon>Eucoccidiorida</taxon>
        <taxon>Eimeriorina</taxon>
        <taxon>Sarcocystidae</taxon>
        <taxon>Toxoplasma</taxon>
    </lineage>
</organism>
<reference evidence="2" key="1">
    <citation type="journal article" date="2015" name="PLoS ONE">
        <title>Comprehensive Evaluation of Toxoplasma gondii VEG and Neospora caninum LIV Genomes with Tachyzoite Stage Transcriptome and Proteome Defines Novel Transcript Features.</title>
        <authorList>
            <person name="Ramaprasad A."/>
            <person name="Mourier T."/>
            <person name="Naeem R."/>
            <person name="Malas T.B."/>
            <person name="Moussa E."/>
            <person name="Panigrahi A."/>
            <person name="Vermont S.J."/>
            <person name="Otto T.D."/>
            <person name="Wastling J."/>
            <person name="Pain A."/>
        </authorList>
    </citation>
    <scope>NUCLEOTIDE SEQUENCE</scope>
    <source>
        <strain evidence="2">VEG</strain>
    </source>
</reference>
<dbReference type="AlphaFoldDB" id="A0A0F7V542"/>
<dbReference type="EMBL" id="LN714501">
    <property type="protein sequence ID" value="CEL77597.1"/>
    <property type="molecule type" value="Genomic_DNA"/>
</dbReference>
<gene>
    <name evidence="2" type="ORF">BN1205_098610</name>
</gene>
<accession>A0A0F7V542</accession>
<proteinExistence type="predicted"/>
<evidence type="ECO:0000256" key="1">
    <source>
        <dbReference type="SAM" id="MobiDB-lite"/>
    </source>
</evidence>
<name>A0A0F7V542_TOXGV</name>